<organism evidence="2 3">
    <name type="scientific">Hydnum rufescens UP504</name>
    <dbReference type="NCBI Taxonomy" id="1448309"/>
    <lineage>
        <taxon>Eukaryota</taxon>
        <taxon>Fungi</taxon>
        <taxon>Dikarya</taxon>
        <taxon>Basidiomycota</taxon>
        <taxon>Agaricomycotina</taxon>
        <taxon>Agaricomycetes</taxon>
        <taxon>Cantharellales</taxon>
        <taxon>Hydnaceae</taxon>
        <taxon>Hydnum</taxon>
    </lineage>
</organism>
<feature type="region of interest" description="Disordered" evidence="1">
    <location>
        <begin position="152"/>
        <end position="182"/>
    </location>
</feature>
<evidence type="ECO:0000313" key="3">
    <source>
        <dbReference type="Proteomes" id="UP000886523"/>
    </source>
</evidence>
<dbReference type="EMBL" id="MU128911">
    <property type="protein sequence ID" value="KAF9520516.1"/>
    <property type="molecule type" value="Genomic_DNA"/>
</dbReference>
<sequence>MSNEVGSIMELLLTHAWHRYDSATKQMAKKADKIEVEARNEHGELLEIIERNPRDVTVDKVRCTIKSHFEWKQSAQIFKTQSTLKDIDNHDETSKSIMGQPGVLPVESCRSKQMPPGITRSYLEIMRSVAKPEELKNIEEYFGELFAEGGPIPSHEQISDATAAAGMDPALDETFGHEDPRH</sequence>
<gene>
    <name evidence="2" type="ORF">BS47DRAFT_1387140</name>
</gene>
<evidence type="ECO:0000313" key="2">
    <source>
        <dbReference type="EMBL" id="KAF9520516.1"/>
    </source>
</evidence>
<name>A0A9P6BD23_9AGAM</name>
<keyword evidence="3" id="KW-1185">Reference proteome</keyword>
<comment type="caution">
    <text evidence="2">The sequence shown here is derived from an EMBL/GenBank/DDBJ whole genome shotgun (WGS) entry which is preliminary data.</text>
</comment>
<accession>A0A9P6BD23</accession>
<reference evidence="2" key="1">
    <citation type="journal article" date="2020" name="Nat. Commun.">
        <title>Large-scale genome sequencing of mycorrhizal fungi provides insights into the early evolution of symbiotic traits.</title>
        <authorList>
            <person name="Miyauchi S."/>
            <person name="Kiss E."/>
            <person name="Kuo A."/>
            <person name="Drula E."/>
            <person name="Kohler A."/>
            <person name="Sanchez-Garcia M."/>
            <person name="Morin E."/>
            <person name="Andreopoulos B."/>
            <person name="Barry K.W."/>
            <person name="Bonito G."/>
            <person name="Buee M."/>
            <person name="Carver A."/>
            <person name="Chen C."/>
            <person name="Cichocki N."/>
            <person name="Clum A."/>
            <person name="Culley D."/>
            <person name="Crous P.W."/>
            <person name="Fauchery L."/>
            <person name="Girlanda M."/>
            <person name="Hayes R.D."/>
            <person name="Keri Z."/>
            <person name="LaButti K."/>
            <person name="Lipzen A."/>
            <person name="Lombard V."/>
            <person name="Magnuson J."/>
            <person name="Maillard F."/>
            <person name="Murat C."/>
            <person name="Nolan M."/>
            <person name="Ohm R.A."/>
            <person name="Pangilinan J."/>
            <person name="Pereira M.F."/>
            <person name="Perotto S."/>
            <person name="Peter M."/>
            <person name="Pfister S."/>
            <person name="Riley R."/>
            <person name="Sitrit Y."/>
            <person name="Stielow J.B."/>
            <person name="Szollosi G."/>
            <person name="Zifcakova L."/>
            <person name="Stursova M."/>
            <person name="Spatafora J.W."/>
            <person name="Tedersoo L."/>
            <person name="Vaario L.M."/>
            <person name="Yamada A."/>
            <person name="Yan M."/>
            <person name="Wang P."/>
            <person name="Xu J."/>
            <person name="Bruns T."/>
            <person name="Baldrian P."/>
            <person name="Vilgalys R."/>
            <person name="Dunand C."/>
            <person name="Henrissat B."/>
            <person name="Grigoriev I.V."/>
            <person name="Hibbett D."/>
            <person name="Nagy L.G."/>
            <person name="Martin F.M."/>
        </authorList>
    </citation>
    <scope>NUCLEOTIDE SEQUENCE</scope>
    <source>
        <strain evidence="2">UP504</strain>
    </source>
</reference>
<dbReference type="AlphaFoldDB" id="A0A9P6BD23"/>
<evidence type="ECO:0000256" key="1">
    <source>
        <dbReference type="SAM" id="MobiDB-lite"/>
    </source>
</evidence>
<protein>
    <submittedName>
        <fullName evidence="2">Uncharacterized protein</fullName>
    </submittedName>
</protein>
<dbReference type="Proteomes" id="UP000886523">
    <property type="component" value="Unassembled WGS sequence"/>
</dbReference>
<proteinExistence type="predicted"/>